<feature type="non-terminal residue" evidence="1">
    <location>
        <position position="68"/>
    </location>
</feature>
<proteinExistence type="predicted"/>
<dbReference type="AlphaFoldDB" id="A0A9P7UID1"/>
<gene>
    <name evidence="1" type="ORF">JMJ77_013182</name>
</gene>
<evidence type="ECO:0000313" key="1">
    <source>
        <dbReference type="EMBL" id="KAG7050435.1"/>
    </source>
</evidence>
<comment type="caution">
    <text evidence="1">The sequence shown here is derived from an EMBL/GenBank/DDBJ whole genome shotgun (WGS) entry which is preliminary data.</text>
</comment>
<feature type="non-terminal residue" evidence="1">
    <location>
        <position position="1"/>
    </location>
</feature>
<reference evidence="1" key="1">
    <citation type="submission" date="2021-05" db="EMBL/GenBank/DDBJ databases">
        <title>Comparative genomics of three Colletotrichum scovillei strains and genetic complementation revealed genes involved fungal growth and virulence on chili pepper.</title>
        <authorList>
            <person name="Hsieh D.-K."/>
            <person name="Chuang S.-C."/>
            <person name="Chen C.-Y."/>
            <person name="Chao Y.-T."/>
            <person name="Lu M.-Y.J."/>
            <person name="Lee M.-H."/>
            <person name="Shih M.-C."/>
        </authorList>
    </citation>
    <scope>NUCLEOTIDE SEQUENCE</scope>
    <source>
        <strain evidence="1">Coll-153</strain>
    </source>
</reference>
<evidence type="ECO:0000313" key="2">
    <source>
        <dbReference type="Proteomes" id="UP000699042"/>
    </source>
</evidence>
<dbReference type="EMBL" id="JAESDN010000005">
    <property type="protein sequence ID" value="KAG7050435.1"/>
    <property type="molecule type" value="Genomic_DNA"/>
</dbReference>
<name>A0A9P7UID1_9PEZI</name>
<keyword evidence="2" id="KW-1185">Reference proteome</keyword>
<organism evidence="1 2">
    <name type="scientific">Colletotrichum scovillei</name>
    <dbReference type="NCBI Taxonomy" id="1209932"/>
    <lineage>
        <taxon>Eukaryota</taxon>
        <taxon>Fungi</taxon>
        <taxon>Dikarya</taxon>
        <taxon>Ascomycota</taxon>
        <taxon>Pezizomycotina</taxon>
        <taxon>Sordariomycetes</taxon>
        <taxon>Hypocreomycetidae</taxon>
        <taxon>Glomerellales</taxon>
        <taxon>Glomerellaceae</taxon>
        <taxon>Colletotrichum</taxon>
        <taxon>Colletotrichum acutatum species complex</taxon>
    </lineage>
</organism>
<sequence length="68" mass="7749">SIVCDCFFFLSRKSERYCKTAGWLFLSSKRNAAPRTGTTGWYTTKNNGTSLFPQLDLKGRGDRRLLIP</sequence>
<accession>A0A9P7UID1</accession>
<dbReference type="Proteomes" id="UP000699042">
    <property type="component" value="Unassembled WGS sequence"/>
</dbReference>
<protein>
    <submittedName>
        <fullName evidence="1">Uncharacterized protein</fullName>
    </submittedName>
</protein>